<accession>H1Y9Y9</accession>
<dbReference type="GO" id="GO:0004777">
    <property type="term" value="F:succinate-semialdehyde dehydrogenase (NAD+) activity"/>
    <property type="evidence" value="ECO:0007669"/>
    <property type="project" value="TreeGrafter"/>
</dbReference>
<keyword evidence="6" id="KW-1185">Reference proteome</keyword>
<dbReference type="InterPro" id="IPR016161">
    <property type="entry name" value="Ald_DH/histidinol_DH"/>
</dbReference>
<dbReference type="Pfam" id="PF00171">
    <property type="entry name" value="Aldedh"/>
    <property type="match status" value="1"/>
</dbReference>
<gene>
    <name evidence="5" type="ORF">Mucpa_0792</name>
</gene>
<dbReference type="SUPFAM" id="SSF53720">
    <property type="entry name" value="ALDH-like"/>
    <property type="match status" value="1"/>
</dbReference>
<dbReference type="FunFam" id="3.40.309.10:FF:000010">
    <property type="entry name" value="Gamma-aminobutyraldehyde dehydrogenase"/>
    <property type="match status" value="1"/>
</dbReference>
<reference evidence="5" key="1">
    <citation type="submission" date="2011-09" db="EMBL/GenBank/DDBJ databases">
        <title>The permanent draft genome of Mucilaginibacter paludis DSM 18603.</title>
        <authorList>
            <consortium name="US DOE Joint Genome Institute (JGI-PGF)"/>
            <person name="Lucas S."/>
            <person name="Han J."/>
            <person name="Lapidus A."/>
            <person name="Bruce D."/>
            <person name="Goodwin L."/>
            <person name="Pitluck S."/>
            <person name="Peters L."/>
            <person name="Kyrpides N."/>
            <person name="Mavromatis K."/>
            <person name="Ivanova N."/>
            <person name="Mikhailova N."/>
            <person name="Held B."/>
            <person name="Detter J.C."/>
            <person name="Tapia R."/>
            <person name="Han C."/>
            <person name="Land M."/>
            <person name="Hauser L."/>
            <person name="Markowitz V."/>
            <person name="Cheng J.-F."/>
            <person name="Hugenholtz P."/>
            <person name="Woyke T."/>
            <person name="Wu D."/>
            <person name="Tindall B."/>
            <person name="Brambilla E."/>
            <person name="Klenk H.-P."/>
            <person name="Eisen J.A."/>
        </authorList>
    </citation>
    <scope>NUCLEOTIDE SEQUENCE [LARGE SCALE GENOMIC DNA]</scope>
    <source>
        <strain evidence="5">DSM 18603</strain>
    </source>
</reference>
<name>H1Y9Y9_9SPHI</name>
<protein>
    <submittedName>
        <fullName evidence="5">Aldehyde Dehydrogenase</fullName>
    </submittedName>
</protein>
<comment type="similarity">
    <text evidence="1">Belongs to the aldehyde dehydrogenase family.</text>
</comment>
<dbReference type="InterPro" id="IPR016163">
    <property type="entry name" value="Ald_DH_C"/>
</dbReference>
<dbReference type="eggNOG" id="COG1012">
    <property type="taxonomic scope" value="Bacteria"/>
</dbReference>
<dbReference type="HOGENOM" id="CLU_005391_1_0_10"/>
<dbReference type="InterPro" id="IPR015590">
    <property type="entry name" value="Aldehyde_DH_dom"/>
</dbReference>
<dbReference type="STRING" id="714943.Mucpa_0792"/>
<dbReference type="GO" id="GO:0004030">
    <property type="term" value="F:aldehyde dehydrogenase [NAD(P)+] activity"/>
    <property type="evidence" value="ECO:0007669"/>
    <property type="project" value="InterPro"/>
</dbReference>
<proteinExistence type="inferred from homology"/>
<evidence type="ECO:0000259" key="4">
    <source>
        <dbReference type="Pfam" id="PF00171"/>
    </source>
</evidence>
<dbReference type="Gene3D" id="3.40.309.10">
    <property type="entry name" value="Aldehyde Dehydrogenase, Chain A, domain 2"/>
    <property type="match status" value="1"/>
</dbReference>
<dbReference type="CDD" id="cd07100">
    <property type="entry name" value="ALDH_SSADH1_GabD1"/>
    <property type="match status" value="1"/>
</dbReference>
<dbReference type="PANTHER" id="PTHR43217">
    <property type="entry name" value="SUCCINATE SEMIALDEHYDE DEHYDROGENASE [NAD(P)+] SAD"/>
    <property type="match status" value="1"/>
</dbReference>
<dbReference type="RefSeq" id="WP_008504587.1">
    <property type="nucleotide sequence ID" value="NZ_CM001403.1"/>
</dbReference>
<evidence type="ECO:0000256" key="1">
    <source>
        <dbReference type="ARBA" id="ARBA00009986"/>
    </source>
</evidence>
<evidence type="ECO:0000256" key="3">
    <source>
        <dbReference type="ARBA" id="ARBA00023002"/>
    </source>
</evidence>
<dbReference type="Gene3D" id="3.40.605.10">
    <property type="entry name" value="Aldehyde Dehydrogenase, Chain A, domain 1"/>
    <property type="match status" value="1"/>
</dbReference>
<dbReference type="EMBL" id="CM001403">
    <property type="protein sequence ID" value="EHQ24973.1"/>
    <property type="molecule type" value="Genomic_DNA"/>
</dbReference>
<evidence type="ECO:0000313" key="6">
    <source>
        <dbReference type="Proteomes" id="UP000002774"/>
    </source>
</evidence>
<dbReference type="PANTHER" id="PTHR43217:SF2">
    <property type="entry name" value="SUCCINATE-SEMIALDEHYDE DEHYDROGENASE [NADP(+)]"/>
    <property type="match status" value="1"/>
</dbReference>
<keyword evidence="3" id="KW-0560">Oxidoreductase</keyword>
<evidence type="ECO:0000256" key="2">
    <source>
        <dbReference type="ARBA" id="ARBA00022857"/>
    </source>
</evidence>
<dbReference type="FunFam" id="3.40.605.10:FF:000012">
    <property type="entry name" value="NAD-dependent succinate-semialdehyde dehydrogenase"/>
    <property type="match status" value="1"/>
</dbReference>
<dbReference type="OrthoDB" id="781568at2"/>
<evidence type="ECO:0000313" key="5">
    <source>
        <dbReference type="EMBL" id="EHQ24973.1"/>
    </source>
</evidence>
<sequence length="460" mass="49709">MSIQTINPTTNEVVMSFDEMTDSTVNTAVAQAASAYNDWRKTSFAHRAQLLHKVADLMRAKKEQLAKLITLEMGKLLSQAEGEIVLSADIIDYYADHGAKFLADKRLSPKYGEAFIRYSPIGVLLGVEPWNFPFYQVARFAAPNIMIGNTVLVKHASNVPQCALAIEDLFKEAEAPAGLYTNLFISGKRASALVSDVRIKGVSLTGSEAAGASLAAEAGKHLKKSVLELGGSDAFIILEDADIDKTVEWAVVGRMNNNGECCVAAKRFIAVEAIADEFIKKFTDKLSKLKVGDPMDPATELGPLCNEAAAVQIADQVSRSVSAGARLLLGGKRVNRKGAFMEPTILTDLHPGIPAYHEELFGPVASFYRVKDEQAAIDLANDSDFGLGGSVFTGDVERGRRVADQIDTGMVFINHPTWTQADLPFGGTKGSGYGRELSELGIDEFVNKKLIRTSALSDPF</sequence>
<dbReference type="AlphaFoldDB" id="H1Y9Y9"/>
<dbReference type="Proteomes" id="UP000002774">
    <property type="component" value="Chromosome"/>
</dbReference>
<dbReference type="InterPro" id="IPR047110">
    <property type="entry name" value="GABD/Sad-like"/>
</dbReference>
<feature type="domain" description="Aldehyde dehydrogenase" evidence="4">
    <location>
        <begin position="3"/>
        <end position="450"/>
    </location>
</feature>
<organism evidence="5 6">
    <name type="scientific">Mucilaginibacter paludis DSM 18603</name>
    <dbReference type="NCBI Taxonomy" id="714943"/>
    <lineage>
        <taxon>Bacteria</taxon>
        <taxon>Pseudomonadati</taxon>
        <taxon>Bacteroidota</taxon>
        <taxon>Sphingobacteriia</taxon>
        <taxon>Sphingobacteriales</taxon>
        <taxon>Sphingobacteriaceae</taxon>
        <taxon>Mucilaginibacter</taxon>
    </lineage>
</organism>
<keyword evidence="2" id="KW-0521">NADP</keyword>
<dbReference type="InterPro" id="IPR044148">
    <property type="entry name" value="ALDH_GabD1-like"/>
</dbReference>
<dbReference type="InterPro" id="IPR016162">
    <property type="entry name" value="Ald_DH_N"/>
</dbReference>